<protein>
    <submittedName>
        <fullName evidence="2">Uncharacterized protein</fullName>
    </submittedName>
</protein>
<proteinExistence type="predicted"/>
<feature type="region of interest" description="Disordered" evidence="1">
    <location>
        <begin position="17"/>
        <end position="43"/>
    </location>
</feature>
<feature type="compositionally biased region" description="Acidic residues" evidence="1">
    <location>
        <begin position="29"/>
        <end position="41"/>
    </location>
</feature>
<evidence type="ECO:0000313" key="2">
    <source>
        <dbReference type="EMBL" id="WBL34986.1"/>
    </source>
</evidence>
<gene>
    <name evidence="2" type="ORF">O0235_09295</name>
</gene>
<evidence type="ECO:0000313" key="3">
    <source>
        <dbReference type="Proteomes" id="UP001212803"/>
    </source>
</evidence>
<accession>A0ABY7M2V6</accession>
<dbReference type="Proteomes" id="UP001212803">
    <property type="component" value="Chromosome"/>
</dbReference>
<keyword evidence="3" id="KW-1185">Reference proteome</keyword>
<name>A0ABY7M2V6_9CHLR</name>
<dbReference type="EMBL" id="CP115149">
    <property type="protein sequence ID" value="WBL34986.1"/>
    <property type="molecule type" value="Genomic_DNA"/>
</dbReference>
<organism evidence="2 3">
    <name type="scientific">Tepidiforma flava</name>
    <dbReference type="NCBI Taxonomy" id="3004094"/>
    <lineage>
        <taxon>Bacteria</taxon>
        <taxon>Bacillati</taxon>
        <taxon>Chloroflexota</taxon>
        <taxon>Tepidiformia</taxon>
        <taxon>Tepidiformales</taxon>
        <taxon>Tepidiformaceae</taxon>
        <taxon>Tepidiforma</taxon>
    </lineage>
</organism>
<sequence>MRSWLGRPFRASATWRRTSTLPGRRSAEPEVEEEVIGEGDGDGGGVGAELDFALEAVGGGEFGEGVVQALEGVGADFAEGGGEAAALVEDGGGAVGALEDASMERMPVRWRRGRIWSFWGLASLVA</sequence>
<evidence type="ECO:0000256" key="1">
    <source>
        <dbReference type="SAM" id="MobiDB-lite"/>
    </source>
</evidence>
<reference evidence="2 3" key="1">
    <citation type="journal article" date="2023" name="ISME J.">
        <title>Thermophilic Dehalococcoidia with unusual traits shed light on an unexpected past.</title>
        <authorList>
            <person name="Palmer M."/>
            <person name="Covington J.K."/>
            <person name="Zhou E.M."/>
            <person name="Thomas S.C."/>
            <person name="Habib N."/>
            <person name="Seymour C.O."/>
            <person name="Lai D."/>
            <person name="Johnston J."/>
            <person name="Hashimi A."/>
            <person name="Jiao J.Y."/>
            <person name="Muok A.R."/>
            <person name="Liu L."/>
            <person name="Xian W.D."/>
            <person name="Zhi X.Y."/>
            <person name="Li M.M."/>
            <person name="Silva L.P."/>
            <person name="Bowen B.P."/>
            <person name="Louie K."/>
            <person name="Briegel A."/>
            <person name="Pett-Ridge J."/>
            <person name="Weber P.K."/>
            <person name="Tocheva E.I."/>
            <person name="Woyke T."/>
            <person name="Northen T.R."/>
            <person name="Mayali X."/>
            <person name="Li W.J."/>
            <person name="Hedlund B.P."/>
        </authorList>
    </citation>
    <scope>NUCLEOTIDE SEQUENCE [LARGE SCALE GENOMIC DNA]</scope>
    <source>
        <strain evidence="2 3">YIM 72310</strain>
    </source>
</reference>
<dbReference type="RefSeq" id="WP_270055514.1">
    <property type="nucleotide sequence ID" value="NZ_CP115149.1"/>
</dbReference>